<dbReference type="AlphaFoldDB" id="A0A3N3ZVC0"/>
<keyword evidence="3" id="KW-1185">Reference proteome</keyword>
<keyword evidence="1" id="KW-0472">Membrane</keyword>
<comment type="caution">
    <text evidence="2">The sequence shown here is derived from an EMBL/GenBank/DDBJ whole genome shotgun (WGS) entry which is preliminary data.</text>
</comment>
<proteinExistence type="predicted"/>
<feature type="transmembrane region" description="Helical" evidence="1">
    <location>
        <begin position="87"/>
        <end position="109"/>
    </location>
</feature>
<evidence type="ECO:0008006" key="4">
    <source>
        <dbReference type="Google" id="ProtNLM"/>
    </source>
</evidence>
<feature type="transmembrane region" description="Helical" evidence="1">
    <location>
        <begin position="12"/>
        <end position="31"/>
    </location>
</feature>
<evidence type="ECO:0000256" key="1">
    <source>
        <dbReference type="SAM" id="Phobius"/>
    </source>
</evidence>
<protein>
    <recommendedName>
        <fullName evidence="4">Intracellular septation protein A</fullName>
    </recommendedName>
</protein>
<evidence type="ECO:0000313" key="2">
    <source>
        <dbReference type="EMBL" id="ROZ64041.1"/>
    </source>
</evidence>
<feature type="transmembrane region" description="Helical" evidence="1">
    <location>
        <begin position="37"/>
        <end position="56"/>
    </location>
</feature>
<feature type="transmembrane region" description="Helical" evidence="1">
    <location>
        <begin position="147"/>
        <end position="169"/>
    </location>
</feature>
<feature type="transmembrane region" description="Helical" evidence="1">
    <location>
        <begin position="175"/>
        <end position="195"/>
    </location>
</feature>
<accession>A0A3N3ZVC0</accession>
<keyword evidence="1" id="KW-1133">Transmembrane helix</keyword>
<name>A0A3N3ZVC0_9MICC</name>
<organism evidence="2 3">
    <name type="scientific">Kocuria soli</name>
    <dbReference type="NCBI Taxonomy" id="2485125"/>
    <lineage>
        <taxon>Bacteria</taxon>
        <taxon>Bacillati</taxon>
        <taxon>Actinomycetota</taxon>
        <taxon>Actinomycetes</taxon>
        <taxon>Micrococcales</taxon>
        <taxon>Micrococcaceae</taxon>
        <taxon>Kocuria</taxon>
    </lineage>
</organism>
<gene>
    <name evidence="2" type="ORF">EDL96_04490</name>
</gene>
<dbReference type="NCBIfam" id="NF041646">
    <property type="entry name" value="VC0807_fam"/>
    <property type="match status" value="1"/>
</dbReference>
<dbReference type="EMBL" id="RKMF01000004">
    <property type="protein sequence ID" value="ROZ64041.1"/>
    <property type="molecule type" value="Genomic_DNA"/>
</dbReference>
<keyword evidence="1" id="KW-0812">Transmembrane</keyword>
<feature type="transmembrane region" description="Helical" evidence="1">
    <location>
        <begin position="63"/>
        <end position="81"/>
    </location>
</feature>
<dbReference type="Proteomes" id="UP000270616">
    <property type="component" value="Unassembled WGS sequence"/>
</dbReference>
<reference evidence="2 3" key="1">
    <citation type="submission" date="2018-10" db="EMBL/GenBank/DDBJ databases">
        <title>Kocuria sp. M5W7-7, whole genome shotgun sequence.</title>
        <authorList>
            <person name="Tuo L."/>
        </authorList>
    </citation>
    <scope>NUCLEOTIDE SEQUENCE [LARGE SCALE GENOMIC DNA]</scope>
    <source>
        <strain evidence="2 3">M5W7-7</strain>
    </source>
</reference>
<evidence type="ECO:0000313" key="3">
    <source>
        <dbReference type="Proteomes" id="UP000270616"/>
    </source>
</evidence>
<sequence length="202" mass="21574">MERTRESWLSVARTVLLEVALPLGVYGALRVLGVSEVWSLVAASGASVLSGAAQWLHRRSIGLLGVIILLGFLVSAAIALVTDDPVAVYLVDPASNVLVAVLVVAMVSTQRPFVARIRRELSPRPVAFDHQWTVNSRFRAAHRQASWIWFAGLLLLAAVWVGFIAALPFDAAVAASRLTGVIGFLSMIVGSELVVRQGGGQP</sequence>